<comment type="caution">
    <text evidence="1">The sequence shown here is derived from an EMBL/GenBank/DDBJ whole genome shotgun (WGS) entry which is preliminary data.</text>
</comment>
<sequence>MIATLPDILLADGAKQQIAADCQALVGQELSAKSGMSAAALKVAYKAVTAFAPGYYQSTVEDMVPDLLTQLQPFWADFHAAGGGGQFGDYLVGRGDEVSEAMLGVTDNLAKQSERPTIAKAYGAVRGGASKHIEAALPAVGALVEKHAG</sequence>
<dbReference type="Pfam" id="PF21893">
    <property type="entry name" value="DUF6918"/>
    <property type="match status" value="1"/>
</dbReference>
<keyword evidence="2" id="KW-1185">Reference proteome</keyword>
<proteinExistence type="predicted"/>
<organism evidence="1 2">
    <name type="scientific">Rugosimonospora acidiphila</name>
    <dbReference type="NCBI Taxonomy" id="556531"/>
    <lineage>
        <taxon>Bacteria</taxon>
        <taxon>Bacillati</taxon>
        <taxon>Actinomycetota</taxon>
        <taxon>Actinomycetes</taxon>
        <taxon>Micromonosporales</taxon>
        <taxon>Micromonosporaceae</taxon>
        <taxon>Rugosimonospora</taxon>
    </lineage>
</organism>
<evidence type="ECO:0000313" key="1">
    <source>
        <dbReference type="EMBL" id="GAA5194030.1"/>
    </source>
</evidence>
<name>A0ABP9SF91_9ACTN</name>
<reference evidence="2" key="1">
    <citation type="journal article" date="2019" name="Int. J. Syst. Evol. Microbiol.">
        <title>The Global Catalogue of Microorganisms (GCM) 10K type strain sequencing project: providing services to taxonomists for standard genome sequencing and annotation.</title>
        <authorList>
            <consortium name="The Broad Institute Genomics Platform"/>
            <consortium name="The Broad Institute Genome Sequencing Center for Infectious Disease"/>
            <person name="Wu L."/>
            <person name="Ma J."/>
        </authorList>
    </citation>
    <scope>NUCLEOTIDE SEQUENCE [LARGE SCALE GENOMIC DNA]</scope>
    <source>
        <strain evidence="2">JCM 18304</strain>
    </source>
</reference>
<protein>
    <recommendedName>
        <fullName evidence="3">DUF2267 domain-containing protein</fullName>
    </recommendedName>
</protein>
<evidence type="ECO:0000313" key="2">
    <source>
        <dbReference type="Proteomes" id="UP001501570"/>
    </source>
</evidence>
<dbReference type="EMBL" id="BAABJQ010000020">
    <property type="protein sequence ID" value="GAA5194030.1"/>
    <property type="molecule type" value="Genomic_DNA"/>
</dbReference>
<dbReference type="RefSeq" id="WP_345634817.1">
    <property type="nucleotide sequence ID" value="NZ_BAABJQ010000020.1"/>
</dbReference>
<gene>
    <name evidence="1" type="ORF">GCM10023322_57420</name>
</gene>
<dbReference type="InterPro" id="IPR054211">
    <property type="entry name" value="DUF6918"/>
</dbReference>
<evidence type="ECO:0008006" key="3">
    <source>
        <dbReference type="Google" id="ProtNLM"/>
    </source>
</evidence>
<dbReference type="Proteomes" id="UP001501570">
    <property type="component" value="Unassembled WGS sequence"/>
</dbReference>
<accession>A0ABP9SF91</accession>